<dbReference type="EC" id="5.6.2.4" evidence="13"/>
<dbReference type="GO" id="GO:0003690">
    <property type="term" value="F:double-stranded DNA binding"/>
    <property type="evidence" value="ECO:0007669"/>
    <property type="project" value="UniProtKB-UniRule"/>
</dbReference>
<keyword evidence="5 13" id="KW-0347">Helicase</keyword>
<dbReference type="InterPro" id="IPR000212">
    <property type="entry name" value="DNA_helicase_UvrD/REP"/>
</dbReference>
<evidence type="ECO:0000259" key="16">
    <source>
        <dbReference type="PROSITE" id="PS51198"/>
    </source>
</evidence>
<dbReference type="PROSITE" id="PS51217">
    <property type="entry name" value="UVRD_HELICASE_CTER"/>
    <property type="match status" value="1"/>
</dbReference>
<gene>
    <name evidence="13 18" type="primary">addA</name>
    <name evidence="18" type="ORF">ERS852491_00561</name>
</gene>
<evidence type="ECO:0000256" key="1">
    <source>
        <dbReference type="ARBA" id="ARBA00022722"/>
    </source>
</evidence>
<keyword evidence="3 13" id="KW-0227">DNA damage</keyword>
<dbReference type="InterPro" id="IPR014152">
    <property type="entry name" value="AddA"/>
</dbReference>
<dbReference type="Proteomes" id="UP000095544">
    <property type="component" value="Unassembled WGS sequence"/>
</dbReference>
<dbReference type="GO" id="GO:0033202">
    <property type="term" value="C:DNA helicase complex"/>
    <property type="evidence" value="ECO:0007669"/>
    <property type="project" value="TreeGrafter"/>
</dbReference>
<evidence type="ECO:0000313" key="18">
    <source>
        <dbReference type="EMBL" id="CUN80891.1"/>
    </source>
</evidence>
<evidence type="ECO:0000256" key="7">
    <source>
        <dbReference type="ARBA" id="ARBA00022840"/>
    </source>
</evidence>
<dbReference type="Pfam" id="PF00580">
    <property type="entry name" value="UvrD-helicase"/>
    <property type="match status" value="1"/>
</dbReference>
<dbReference type="InterPro" id="IPR011604">
    <property type="entry name" value="PDDEXK-like_dom_sf"/>
</dbReference>
<evidence type="ECO:0000256" key="4">
    <source>
        <dbReference type="ARBA" id="ARBA00022801"/>
    </source>
</evidence>
<dbReference type="STRING" id="39482.ERS852491_00561"/>
<dbReference type="Gene3D" id="3.40.50.300">
    <property type="entry name" value="P-loop containing nucleotide triphosphate hydrolases"/>
    <property type="match status" value="4"/>
</dbReference>
<dbReference type="SUPFAM" id="SSF52980">
    <property type="entry name" value="Restriction endonuclease-like"/>
    <property type="match status" value="1"/>
</dbReference>
<keyword evidence="9 13" id="KW-0234">DNA repair</keyword>
<dbReference type="GO" id="GO:0016887">
    <property type="term" value="F:ATP hydrolysis activity"/>
    <property type="evidence" value="ECO:0007669"/>
    <property type="project" value="RHEA"/>
</dbReference>
<keyword evidence="2 13" id="KW-0547">Nucleotide-binding</keyword>
<dbReference type="GO" id="GO:0005829">
    <property type="term" value="C:cytosol"/>
    <property type="evidence" value="ECO:0007669"/>
    <property type="project" value="TreeGrafter"/>
</dbReference>
<organism evidence="18 19">
    <name type="scientific">Faecalicatena contorta</name>
    <dbReference type="NCBI Taxonomy" id="39482"/>
    <lineage>
        <taxon>Bacteria</taxon>
        <taxon>Bacillati</taxon>
        <taxon>Bacillota</taxon>
        <taxon>Clostridia</taxon>
        <taxon>Lachnospirales</taxon>
        <taxon>Lachnospiraceae</taxon>
        <taxon>Faecalicatena</taxon>
    </lineage>
</organism>
<evidence type="ECO:0000256" key="9">
    <source>
        <dbReference type="ARBA" id="ARBA00023204"/>
    </source>
</evidence>
<evidence type="ECO:0000259" key="17">
    <source>
        <dbReference type="PROSITE" id="PS51217"/>
    </source>
</evidence>
<evidence type="ECO:0000256" key="8">
    <source>
        <dbReference type="ARBA" id="ARBA00023125"/>
    </source>
</evidence>
<evidence type="ECO:0000256" key="14">
    <source>
        <dbReference type="PROSITE-ProRule" id="PRU00560"/>
    </source>
</evidence>
<comment type="subunit">
    <text evidence="13">Heterodimer of AddA and AddB/RexB.</text>
</comment>
<accession>A0A173ZX76</accession>
<dbReference type="EMBL" id="CYZU01000003">
    <property type="protein sequence ID" value="CUN80891.1"/>
    <property type="molecule type" value="Genomic_DNA"/>
</dbReference>
<dbReference type="Pfam" id="PF13361">
    <property type="entry name" value="UvrD_C"/>
    <property type="match status" value="1"/>
</dbReference>
<dbReference type="HAMAP" id="MF_01451">
    <property type="entry name" value="AddA"/>
    <property type="match status" value="1"/>
</dbReference>
<keyword evidence="7 13" id="KW-0067">ATP-binding</keyword>
<dbReference type="InterPro" id="IPR014016">
    <property type="entry name" value="UvrD-like_ATP-bd"/>
</dbReference>
<protein>
    <recommendedName>
        <fullName evidence="13">ATP-dependent helicase/nuclease subunit A</fullName>
        <ecNumber evidence="13">3.1.-.-</ecNumber>
        <ecNumber evidence="13">5.6.2.4</ecNumber>
    </recommendedName>
    <alternativeName>
        <fullName evidence="13">ATP-dependent helicase/nuclease AddA</fullName>
    </alternativeName>
    <alternativeName>
        <fullName evidence="13">DNA 3'-5' helicase AddA</fullName>
    </alternativeName>
</protein>
<evidence type="ECO:0000256" key="6">
    <source>
        <dbReference type="ARBA" id="ARBA00022839"/>
    </source>
</evidence>
<feature type="domain" description="UvrD-like helicase ATP-binding" evidence="16">
    <location>
        <begin position="3"/>
        <end position="473"/>
    </location>
</feature>
<dbReference type="EC" id="3.1.-.-" evidence="13"/>
<comment type="similarity">
    <text evidence="13">Belongs to the helicase family. AddA subfamily.</text>
</comment>
<dbReference type="Pfam" id="PF12705">
    <property type="entry name" value="PDDEXK_1"/>
    <property type="match status" value="1"/>
</dbReference>
<dbReference type="Gene3D" id="3.90.320.10">
    <property type="match status" value="1"/>
</dbReference>
<evidence type="ECO:0000256" key="3">
    <source>
        <dbReference type="ARBA" id="ARBA00022763"/>
    </source>
</evidence>
<dbReference type="PANTHER" id="PTHR11070">
    <property type="entry name" value="UVRD / RECB / PCRA DNA HELICASE FAMILY MEMBER"/>
    <property type="match status" value="1"/>
</dbReference>
<evidence type="ECO:0000256" key="5">
    <source>
        <dbReference type="ARBA" id="ARBA00022806"/>
    </source>
</evidence>
<proteinExistence type="inferred from homology"/>
<keyword evidence="4 13" id="KW-0378">Hydrolase</keyword>
<evidence type="ECO:0000256" key="15">
    <source>
        <dbReference type="SAM" id="MobiDB-lite"/>
    </source>
</evidence>
<dbReference type="InterPro" id="IPR038726">
    <property type="entry name" value="PDDEXK_AddAB-type"/>
</dbReference>
<dbReference type="InterPro" id="IPR027417">
    <property type="entry name" value="P-loop_NTPase"/>
</dbReference>
<sequence>MDVRWTSEQQKVIDLRERNILVSAAAGSGKTAVLVERIIRMLTDPEKPVDVDRLLIVTFTEAAAAEMKERIRGAIEQALEERPEDVHLQRQATLIHSAQITTIHSFCLSVIREHFHILDIDPSFRIAEEGELKLLRQDVLDELLEACYINAETSFLEFVEKFGTGRNDKKIEEIILKLYDYSRSYPQPELWLDACVRSYRTGQGDGASTEPACMERVKVLVRQKTGDMLLILEEGLRLCGLPDGPYMYGEMLESDSAGLENLLNQESFAGMHEVVQGIAWKRLSAKKDDSVDVDKRDQVKALREKVKKMMKDITAMYFYEAPEEILKDMEESADSMQVLTDLVKQFSEAFSRKKQSKNMIDFSDMEQFALRILTIEEEGRLVPSLAAAEYQEQFLEVMIDEYQDSNLIQEAILTSVSTVSKGRNNIFMVGDVKQSIYRFRLSRPELFMEKYETYSQEDSDRQRIDLHKNFRSREEVLGSVNFIFEQIMRRELGGICYDEQAALYPGASFEPQLDGQKRSINRAELILVDTSDDGVARENNSKSGQGPGQDPGAETGEKPASGTVAAGTTGESGREREARAVARRIKELLLSGRVLDKASGTYRAPRYKDMVILTRSIKGWADVFAAVLGEEGIPAYAGSREGYFETYEVSVLLDYLRILDNFMQELPLTAVLTSPFAGLNAQQLADIRNAYPELPYYEAVLEYAHAEEQGGDLRKLLQAFLEKLEYFREMVPYTAIHDLLWKIIEDTGYGLYIASMPGGAQREANVEMLVEKASAFEGTSYKGLFNFVRYIEQLKKYDVDFGEANIADEQSDTVRIMTIHKSKGLEFPIVFVCGMGKQFNTQDVKGSIVIHPEWGVGIDAINLEKRTRISTILKKVIQEEITRENLGEELRVLYVALTRAKEKLIMTGGLPHAGEVLEQYRAEQAAGGKTLPLPYYVLSGARTYLDWILPLIPRITDEVPLEVAITDCLDTAAADTVEQQAESLARDVLEHWNTEHIYHKALHERLPEQLEYTYPYGQEQKLKLKFTVSELKKRAYLSEESGEELYEEPDIVPLLPEFLKESAELTGASRGSAYHKLLELLDFSLDYDADTLEKEITDLQAEGKLSDEMAECIRIPDILAFLHCESGLRMHNAARNRQLKKEQPFVLGVDAREIYPGQATEETILVQGIIDVYFEEAGELVVLDYKTDKVKTARELQEKYHAQLDYYAQALEQLLGKKVKEKIIYSFTLEKEIQV</sequence>
<dbReference type="GO" id="GO:0008408">
    <property type="term" value="F:3'-5' exonuclease activity"/>
    <property type="evidence" value="ECO:0007669"/>
    <property type="project" value="UniProtKB-UniRule"/>
</dbReference>
<dbReference type="PROSITE" id="PS51198">
    <property type="entry name" value="UVRD_HELICASE_ATP_BIND"/>
    <property type="match status" value="1"/>
</dbReference>
<feature type="domain" description="UvrD-like helicase C-terminal" evidence="17">
    <location>
        <begin position="533"/>
        <end position="824"/>
    </location>
</feature>
<dbReference type="GO" id="GO:0043138">
    <property type="term" value="F:3'-5' DNA helicase activity"/>
    <property type="evidence" value="ECO:0007669"/>
    <property type="project" value="UniProtKB-UniRule"/>
</dbReference>
<dbReference type="SUPFAM" id="SSF52540">
    <property type="entry name" value="P-loop containing nucleoside triphosphate hydrolases"/>
    <property type="match status" value="1"/>
</dbReference>
<keyword evidence="6 13" id="KW-0269">Exonuclease</keyword>
<keyword evidence="1 13" id="KW-0540">Nuclease</keyword>
<feature type="region of interest" description="Disordered" evidence="15">
    <location>
        <begin position="534"/>
        <end position="577"/>
    </location>
</feature>
<evidence type="ECO:0000256" key="10">
    <source>
        <dbReference type="ARBA" id="ARBA00023235"/>
    </source>
</evidence>
<dbReference type="InterPro" id="IPR011335">
    <property type="entry name" value="Restrct_endonuc-II-like"/>
</dbReference>
<dbReference type="FunFam" id="3.40.50.300:FF:001236">
    <property type="entry name" value="ATP-dependent helicase/nuclease subunit A"/>
    <property type="match status" value="1"/>
</dbReference>
<evidence type="ECO:0000256" key="2">
    <source>
        <dbReference type="ARBA" id="ARBA00022741"/>
    </source>
</evidence>
<dbReference type="RefSeq" id="WP_055150847.1">
    <property type="nucleotide sequence ID" value="NZ_CYZU01000003.1"/>
</dbReference>
<feature type="binding site" evidence="14">
    <location>
        <begin position="24"/>
        <end position="31"/>
    </location>
    <ligand>
        <name>ATP</name>
        <dbReference type="ChEBI" id="CHEBI:30616"/>
    </ligand>
</feature>
<comment type="cofactor">
    <cofactor evidence="13">
        <name>Mg(2+)</name>
        <dbReference type="ChEBI" id="CHEBI:18420"/>
    </cofactor>
</comment>
<reference evidence="18 19" key="1">
    <citation type="submission" date="2015-09" db="EMBL/GenBank/DDBJ databases">
        <authorList>
            <consortium name="Pathogen Informatics"/>
        </authorList>
    </citation>
    <scope>NUCLEOTIDE SEQUENCE [LARGE SCALE GENOMIC DNA]</scope>
    <source>
        <strain evidence="18 19">2789STDY5834876</strain>
    </source>
</reference>
<dbReference type="GO" id="GO:0005524">
    <property type="term" value="F:ATP binding"/>
    <property type="evidence" value="ECO:0007669"/>
    <property type="project" value="UniProtKB-UniRule"/>
</dbReference>
<comment type="function">
    <text evidence="13">The heterodimer acts as both an ATP-dependent DNA helicase and an ATP-dependent, dual-direction single-stranded exonuclease. Recognizes the chi site generating a DNA molecule suitable for the initiation of homologous recombination. The AddA nuclease domain is required for chi fragment generation; this subunit has the helicase and 3' -&gt; 5' nuclease activities.</text>
</comment>
<keyword evidence="8 13" id="KW-0238">DNA-binding</keyword>
<name>A0A173ZX76_9FIRM</name>
<evidence type="ECO:0000313" key="19">
    <source>
        <dbReference type="Proteomes" id="UP000095544"/>
    </source>
</evidence>
<keyword evidence="10 13" id="KW-0413">Isomerase</keyword>
<dbReference type="PANTHER" id="PTHR11070:SF48">
    <property type="entry name" value="ATP-DEPENDENT HELICASE_NUCLEASE SUBUNIT A"/>
    <property type="match status" value="1"/>
</dbReference>
<dbReference type="GO" id="GO:0000724">
    <property type="term" value="P:double-strand break repair via homologous recombination"/>
    <property type="evidence" value="ECO:0007669"/>
    <property type="project" value="UniProtKB-UniRule"/>
</dbReference>
<dbReference type="OrthoDB" id="9810135at2"/>
<comment type="catalytic activity">
    <reaction evidence="11 13">
        <text>Couples ATP hydrolysis with the unwinding of duplex DNA by translocating in the 3'-5' direction.</text>
        <dbReference type="EC" id="5.6.2.4"/>
    </reaction>
</comment>
<dbReference type="InterPro" id="IPR014017">
    <property type="entry name" value="DNA_helicase_UvrD-like_C"/>
</dbReference>
<evidence type="ECO:0000256" key="11">
    <source>
        <dbReference type="ARBA" id="ARBA00034617"/>
    </source>
</evidence>
<evidence type="ECO:0000256" key="13">
    <source>
        <dbReference type="HAMAP-Rule" id="MF_01451"/>
    </source>
</evidence>
<evidence type="ECO:0000256" key="12">
    <source>
        <dbReference type="ARBA" id="ARBA00048988"/>
    </source>
</evidence>
<comment type="catalytic activity">
    <reaction evidence="12 13">
        <text>ATP + H2O = ADP + phosphate + H(+)</text>
        <dbReference type="Rhea" id="RHEA:13065"/>
        <dbReference type="ChEBI" id="CHEBI:15377"/>
        <dbReference type="ChEBI" id="CHEBI:15378"/>
        <dbReference type="ChEBI" id="CHEBI:30616"/>
        <dbReference type="ChEBI" id="CHEBI:43474"/>
        <dbReference type="ChEBI" id="CHEBI:456216"/>
        <dbReference type="EC" id="5.6.2.4"/>
    </reaction>
</comment>
<dbReference type="AlphaFoldDB" id="A0A173ZX76"/>